<protein>
    <recommendedName>
        <fullName evidence="3">P-type Ca(2+) transporter</fullName>
        <ecNumber evidence="3">7.2.2.10</ecNumber>
    </recommendedName>
</protein>
<gene>
    <name evidence="14" type="ORF">HMPREF9943_00030</name>
</gene>
<keyword evidence="15" id="KW-1185">Reference proteome</keyword>
<evidence type="ECO:0000313" key="14">
    <source>
        <dbReference type="EMBL" id="EMD17598.1"/>
    </source>
</evidence>
<dbReference type="PRINTS" id="PR00120">
    <property type="entry name" value="HATPASE"/>
</dbReference>
<dbReference type="SUPFAM" id="SSF56784">
    <property type="entry name" value="HAD-like"/>
    <property type="match status" value="1"/>
</dbReference>
<comment type="subcellular location">
    <subcellularLocation>
        <location evidence="1">Membrane</location>
        <topology evidence="1">Multi-pass membrane protein</topology>
    </subcellularLocation>
</comment>
<feature type="transmembrane region" description="Helical" evidence="12">
    <location>
        <begin position="78"/>
        <end position="98"/>
    </location>
</feature>
<keyword evidence="6" id="KW-0547">Nucleotide-binding</keyword>
<keyword evidence="7" id="KW-0106">Calcium</keyword>
<evidence type="ECO:0000256" key="11">
    <source>
        <dbReference type="ARBA" id="ARBA00023136"/>
    </source>
</evidence>
<feature type="transmembrane region" description="Helical" evidence="12">
    <location>
        <begin position="762"/>
        <end position="781"/>
    </location>
</feature>
<dbReference type="InterPro" id="IPR044492">
    <property type="entry name" value="P_typ_ATPase_HD_dom"/>
</dbReference>
<keyword evidence="9" id="KW-1278">Translocase</keyword>
<evidence type="ECO:0000256" key="12">
    <source>
        <dbReference type="SAM" id="Phobius"/>
    </source>
</evidence>
<dbReference type="InterPro" id="IPR023299">
    <property type="entry name" value="ATPase_P-typ_cyto_dom_N"/>
</dbReference>
<evidence type="ECO:0000256" key="9">
    <source>
        <dbReference type="ARBA" id="ARBA00022967"/>
    </source>
</evidence>
<dbReference type="Gene3D" id="3.40.1110.10">
    <property type="entry name" value="Calcium-transporting ATPase, cytoplasmic domain N"/>
    <property type="match status" value="1"/>
</dbReference>
<evidence type="ECO:0000259" key="13">
    <source>
        <dbReference type="SMART" id="SM00831"/>
    </source>
</evidence>
<keyword evidence="4" id="KW-0813">Transport</keyword>
<dbReference type="Gene3D" id="1.20.1110.10">
    <property type="entry name" value="Calcium-transporting ATPase, transmembrane domain"/>
    <property type="match status" value="1"/>
</dbReference>
<feature type="transmembrane region" description="Helical" evidence="12">
    <location>
        <begin position="831"/>
        <end position="850"/>
    </location>
</feature>
<dbReference type="AlphaFoldDB" id="M2NH94"/>
<keyword evidence="11 12" id="KW-0472">Membrane</keyword>
<comment type="similarity">
    <text evidence="2">Belongs to the cation transport ATPase (P-type) (TC 3.A.3) family. Type IIA subfamily.</text>
</comment>
<dbReference type="SUPFAM" id="SSF81660">
    <property type="entry name" value="Metal cation-transporting ATPase, ATP-binding domain N"/>
    <property type="match status" value="1"/>
</dbReference>
<dbReference type="InterPro" id="IPR006068">
    <property type="entry name" value="ATPase_P-typ_cation-transptr_C"/>
</dbReference>
<comment type="caution">
    <text evidence="14">The sequence shown here is derived from an EMBL/GenBank/DDBJ whole genome shotgun (WGS) entry which is preliminary data.</text>
</comment>
<dbReference type="EC" id="7.2.2.10" evidence="3"/>
<dbReference type="InterPro" id="IPR059000">
    <property type="entry name" value="ATPase_P-type_domA"/>
</dbReference>
<dbReference type="GO" id="GO:0005524">
    <property type="term" value="F:ATP binding"/>
    <property type="evidence" value="ECO:0007669"/>
    <property type="project" value="UniProtKB-KW"/>
</dbReference>
<dbReference type="Pfam" id="PF00690">
    <property type="entry name" value="Cation_ATPase_N"/>
    <property type="match status" value="1"/>
</dbReference>
<dbReference type="BioCyc" id="ECAT999415-HMP:GTTI-39-MONOMER"/>
<dbReference type="RefSeq" id="WP_004801041.1">
    <property type="nucleotide sequence ID" value="NZ_KB446646.1"/>
</dbReference>
<dbReference type="NCBIfam" id="TIGR01494">
    <property type="entry name" value="ATPase_P-type"/>
    <property type="match status" value="3"/>
</dbReference>
<feature type="transmembrane region" description="Helical" evidence="12">
    <location>
        <begin position="660"/>
        <end position="680"/>
    </location>
</feature>
<dbReference type="Pfam" id="PF00122">
    <property type="entry name" value="E1-E2_ATPase"/>
    <property type="match status" value="1"/>
</dbReference>
<dbReference type="PROSITE" id="PS00154">
    <property type="entry name" value="ATPASE_E1_E2"/>
    <property type="match status" value="1"/>
</dbReference>
<proteinExistence type="inferred from homology"/>
<feature type="transmembrane region" description="Helical" evidence="12">
    <location>
        <begin position="241"/>
        <end position="262"/>
    </location>
</feature>
<evidence type="ECO:0000313" key="15">
    <source>
        <dbReference type="Proteomes" id="UP000011758"/>
    </source>
</evidence>
<evidence type="ECO:0000256" key="4">
    <source>
        <dbReference type="ARBA" id="ARBA00022568"/>
    </source>
</evidence>
<feature type="transmembrane region" description="Helical" evidence="12">
    <location>
        <begin position="692"/>
        <end position="716"/>
    </location>
</feature>
<evidence type="ECO:0000256" key="6">
    <source>
        <dbReference type="ARBA" id="ARBA00022741"/>
    </source>
</evidence>
<evidence type="ECO:0000256" key="1">
    <source>
        <dbReference type="ARBA" id="ARBA00004141"/>
    </source>
</evidence>
<feature type="transmembrane region" description="Helical" evidence="12">
    <location>
        <begin position="737"/>
        <end position="756"/>
    </location>
</feature>
<dbReference type="eggNOG" id="COG0474">
    <property type="taxonomic scope" value="Bacteria"/>
</dbReference>
<evidence type="ECO:0000256" key="8">
    <source>
        <dbReference type="ARBA" id="ARBA00022840"/>
    </source>
</evidence>
<dbReference type="SFLD" id="SFLDF00027">
    <property type="entry name" value="p-type_atpase"/>
    <property type="match status" value="1"/>
</dbReference>
<dbReference type="InterPro" id="IPR008250">
    <property type="entry name" value="ATPase_P-typ_transduc_dom_A_sf"/>
</dbReference>
<dbReference type="Proteomes" id="UP000011758">
    <property type="component" value="Unassembled WGS sequence"/>
</dbReference>
<dbReference type="SFLD" id="SFLDG00002">
    <property type="entry name" value="C1.7:_P-type_atpase_like"/>
    <property type="match status" value="1"/>
</dbReference>
<dbReference type="PATRIC" id="fig|999415.3.peg.32"/>
<dbReference type="InterPro" id="IPR023298">
    <property type="entry name" value="ATPase_P-typ_TM_dom_sf"/>
</dbReference>
<dbReference type="SUPFAM" id="SSF81665">
    <property type="entry name" value="Calcium ATPase, transmembrane domain M"/>
    <property type="match status" value="1"/>
</dbReference>
<evidence type="ECO:0000256" key="10">
    <source>
        <dbReference type="ARBA" id="ARBA00022989"/>
    </source>
</evidence>
<organism evidence="14 15">
    <name type="scientific">Eggerthia catenaformis OT 569 = DSM 20559</name>
    <dbReference type="NCBI Taxonomy" id="999415"/>
    <lineage>
        <taxon>Bacteria</taxon>
        <taxon>Bacillati</taxon>
        <taxon>Bacillota</taxon>
        <taxon>Erysipelotrichia</taxon>
        <taxon>Erysipelotrichales</taxon>
        <taxon>Coprobacillaceae</taxon>
        <taxon>Eggerthia</taxon>
    </lineage>
</organism>
<dbReference type="FunFam" id="3.40.50.1000:FF:000028">
    <property type="entry name" value="Calcium-transporting P-type ATPase, putative"/>
    <property type="match status" value="1"/>
</dbReference>
<evidence type="ECO:0000256" key="2">
    <source>
        <dbReference type="ARBA" id="ARBA00005675"/>
    </source>
</evidence>
<feature type="transmembrane region" description="Helical" evidence="12">
    <location>
        <begin position="802"/>
        <end position="819"/>
    </location>
</feature>
<dbReference type="InterPro" id="IPR018303">
    <property type="entry name" value="ATPase_P-typ_P_site"/>
</dbReference>
<dbReference type="GO" id="GO:0005388">
    <property type="term" value="F:P-type calcium transporter activity"/>
    <property type="evidence" value="ECO:0007669"/>
    <property type="project" value="UniProtKB-EC"/>
</dbReference>
<dbReference type="Gene3D" id="2.70.150.10">
    <property type="entry name" value="Calcium-transporting ATPase, cytoplasmic transduction domain A"/>
    <property type="match status" value="1"/>
</dbReference>
<keyword evidence="4" id="KW-0406">Ion transport</keyword>
<keyword evidence="4" id="KW-0109">Calcium transport</keyword>
<dbReference type="SMART" id="SM00831">
    <property type="entry name" value="Cation_ATPase_N"/>
    <property type="match status" value="1"/>
</dbReference>
<evidence type="ECO:0000256" key="3">
    <source>
        <dbReference type="ARBA" id="ARBA00012790"/>
    </source>
</evidence>
<dbReference type="NCBIfam" id="TIGR01517">
    <property type="entry name" value="ATPase-IIB_Ca"/>
    <property type="match status" value="1"/>
</dbReference>
<keyword evidence="8" id="KW-0067">ATP-binding</keyword>
<dbReference type="PRINTS" id="PR00119">
    <property type="entry name" value="CATATPASE"/>
</dbReference>
<name>M2NH94_9FIRM</name>
<dbReference type="STRING" id="999415.HMPREF9943_00030"/>
<keyword evidence="5 12" id="KW-0812">Transmembrane</keyword>
<dbReference type="SUPFAM" id="SSF81653">
    <property type="entry name" value="Calcium ATPase, transduction domain A"/>
    <property type="match status" value="1"/>
</dbReference>
<dbReference type="EMBL" id="AGEJ01000001">
    <property type="protein sequence ID" value="EMD17598.1"/>
    <property type="molecule type" value="Genomic_DNA"/>
</dbReference>
<sequence length="861" mass="94454">MMYYNKTIQETLDLLEVNEQGLTSSQVKKRQELYGYNELEQVKKESFFLRFINQFKDLMIIILIVAAIVSIITDPTDWIDSFIIFIVVILNAVIGLAMESQAEKSLDSLNKLSAPQCKVIRDHTTKIIPSRELTIGDIILIEAGDMIPSDARLLEAYNLKTDESSLTGESLPVEKTTDCINHEAVIGDWTNMLFSSTVCTYGRGKAVVTSIGMDNQVGKIADMLLSHKKEKTPLQVKLDEIGKVIGVLCILICILVFIMEVMNHESPLQSFETAIALAVAAIPEGLSATVTIVLALSVTKLVKQNAIIRKLPAVETLGSTSIVCSDKTGTLTQNKMTVVKTCLNGEDIKDFSTDDPKTNEMLNYFTLCSDAKIEDGKEIGDPTEIALVEASMKAGYYRRQLDHNYPRIEEIAFDSDRKMMSVIVKNDQGFLSITKGGPDVVLSHCINVDISKAMAINDQMANKALRVLAVAIKQYDDFPSSVRADEIEEHMTFVGFIGMIDPSRPEAKDAIALASLAGVRTIMITGDHKTTASAIAKDLGILHEKEKVISGMELSEMSQEDLENHIEDYSVYARVAPEHKVRIVKAWQSKDKIVAMTGDGVNDAPALKTADIGCAMGITGTDVSKNAATMILTDDNFATIISAIRQGRGIFDNIQKDVQYLLSSNVGEVLTIFIASFIALMNPSLGYGVPLLPIHLLWVNLITDTLPAFALGLEPVEKDIMKRKPREKKESFFSHGLLIKILLQGCMVGTLTLLSYSFGLGISHAAGQTMAFITLSGSQIAHSFNVKSHHTIFNKTVFNNKYLWASAIAGILLQAIIIITPLSKIFKLEVLNIECLLIALVCALAVIPIVEISKLIAKNKA</sequence>
<reference evidence="14 15" key="1">
    <citation type="submission" date="2013-02" db="EMBL/GenBank/DDBJ databases">
        <title>The Genome Sequence of Lactobacillus catenaformis F0143.</title>
        <authorList>
            <consortium name="The Broad Institute Genome Sequencing Platform"/>
            <person name="Earl A."/>
            <person name="Ward D."/>
            <person name="Feldgarden M."/>
            <person name="Gevers D."/>
            <person name="Izard J."/>
            <person name="Blanton J.M."/>
            <person name="Mathney J."/>
            <person name="Dewhirst F.E."/>
            <person name="Young S.K."/>
            <person name="Zeng Q."/>
            <person name="Gargeya S."/>
            <person name="Fitzgerald M."/>
            <person name="Haas B."/>
            <person name="Abouelleil A."/>
            <person name="Alvarado L."/>
            <person name="Arachchi H.M."/>
            <person name="Berlin A."/>
            <person name="Chapman S.B."/>
            <person name="Gearin G."/>
            <person name="Goldberg J."/>
            <person name="Griggs A."/>
            <person name="Gujja S."/>
            <person name="Hansen M."/>
            <person name="Heiman D."/>
            <person name="Howarth C."/>
            <person name="Larimer J."/>
            <person name="Lui A."/>
            <person name="MacDonald P.J.P."/>
            <person name="McCowen C."/>
            <person name="Montmayeur A."/>
            <person name="Murphy C."/>
            <person name="Neiman D."/>
            <person name="Pearson M."/>
            <person name="Priest M."/>
            <person name="Roberts A."/>
            <person name="Saif S."/>
            <person name="Shea T."/>
            <person name="Sisk P."/>
            <person name="Stolte C."/>
            <person name="Sykes S."/>
            <person name="Wortman J."/>
            <person name="Nusbaum C."/>
            <person name="Birren B."/>
        </authorList>
    </citation>
    <scope>NUCLEOTIDE SEQUENCE [LARGE SCALE GENOMIC DNA]</scope>
    <source>
        <strain evidence="14 15">OT 569</strain>
    </source>
</reference>
<keyword evidence="10 12" id="KW-1133">Transmembrane helix</keyword>
<dbReference type="InterPro" id="IPR004014">
    <property type="entry name" value="ATPase_P-typ_cation-transptr_N"/>
</dbReference>
<feature type="transmembrane region" description="Helical" evidence="12">
    <location>
        <begin position="55"/>
        <end position="72"/>
    </location>
</feature>
<dbReference type="InterPro" id="IPR023214">
    <property type="entry name" value="HAD_sf"/>
</dbReference>
<dbReference type="PANTHER" id="PTHR42861">
    <property type="entry name" value="CALCIUM-TRANSPORTING ATPASE"/>
    <property type="match status" value="1"/>
</dbReference>
<dbReference type="GO" id="GO:0016887">
    <property type="term" value="F:ATP hydrolysis activity"/>
    <property type="evidence" value="ECO:0007669"/>
    <property type="project" value="InterPro"/>
</dbReference>
<dbReference type="InterPro" id="IPR006408">
    <property type="entry name" value="P-type_ATPase_IIB"/>
</dbReference>
<feature type="transmembrane region" description="Helical" evidence="12">
    <location>
        <begin position="274"/>
        <end position="299"/>
    </location>
</feature>
<dbReference type="InterPro" id="IPR001757">
    <property type="entry name" value="P_typ_ATPase"/>
</dbReference>
<dbReference type="InterPro" id="IPR036412">
    <property type="entry name" value="HAD-like_sf"/>
</dbReference>
<feature type="domain" description="Cation-transporting P-type ATPase N-terminal" evidence="13">
    <location>
        <begin position="2"/>
        <end position="75"/>
    </location>
</feature>
<evidence type="ECO:0000256" key="5">
    <source>
        <dbReference type="ARBA" id="ARBA00022692"/>
    </source>
</evidence>
<dbReference type="SFLD" id="SFLDS00003">
    <property type="entry name" value="Haloacid_Dehalogenase"/>
    <property type="match status" value="1"/>
</dbReference>
<dbReference type="GO" id="GO:0016020">
    <property type="term" value="C:membrane"/>
    <property type="evidence" value="ECO:0007669"/>
    <property type="project" value="UniProtKB-SubCell"/>
</dbReference>
<dbReference type="Pfam" id="PF00689">
    <property type="entry name" value="Cation_ATPase_C"/>
    <property type="match status" value="1"/>
</dbReference>
<accession>M2NH94</accession>
<dbReference type="Gene3D" id="3.40.50.1000">
    <property type="entry name" value="HAD superfamily/HAD-like"/>
    <property type="match status" value="1"/>
</dbReference>
<evidence type="ECO:0000256" key="7">
    <source>
        <dbReference type="ARBA" id="ARBA00022837"/>
    </source>
</evidence>
<dbReference type="Pfam" id="PF13246">
    <property type="entry name" value="Cation_ATPase"/>
    <property type="match status" value="1"/>
</dbReference>